<evidence type="ECO:0000256" key="1">
    <source>
        <dbReference type="SAM" id="Phobius"/>
    </source>
</evidence>
<dbReference type="Proteomes" id="UP001239994">
    <property type="component" value="Unassembled WGS sequence"/>
</dbReference>
<feature type="non-terminal residue" evidence="2">
    <location>
        <position position="185"/>
    </location>
</feature>
<accession>A0AAD8ZL65</accession>
<gene>
    <name evidence="2" type="ORF">P4O66_022781</name>
</gene>
<keyword evidence="1" id="KW-0472">Membrane</keyword>
<keyword evidence="1" id="KW-0812">Transmembrane</keyword>
<dbReference type="Gene3D" id="3.30.200.20">
    <property type="entry name" value="Phosphorylase Kinase, domain 1"/>
    <property type="match status" value="1"/>
</dbReference>
<protein>
    <submittedName>
        <fullName evidence="2">Uncharacterized protein</fullName>
    </submittedName>
</protein>
<evidence type="ECO:0000313" key="2">
    <source>
        <dbReference type="EMBL" id="KAK1801082.1"/>
    </source>
</evidence>
<dbReference type="InterPro" id="IPR011009">
    <property type="entry name" value="Kinase-like_dom_sf"/>
</dbReference>
<keyword evidence="3" id="KW-1185">Reference proteome</keyword>
<proteinExistence type="predicted"/>
<sequence length="185" mass="20440">DSCAEVRLAPHGRTEQLVAVKCIRKRAPKGKETMLENEVAVLRTPELLQQKTSGKGVDLWALGVILFILQAFVCVYALLPAIAHSLLNFNAYWSRVKATRIVQPLCNYTQITLYMDGSRLDTEAEHTHHMCDPNPPITTAGCADFREAALEKNIHGSCLQADSEELCQEPVEGEAALRLAVDVQV</sequence>
<keyword evidence="1" id="KW-1133">Transmembrane helix</keyword>
<evidence type="ECO:0000313" key="3">
    <source>
        <dbReference type="Proteomes" id="UP001239994"/>
    </source>
</evidence>
<dbReference type="SUPFAM" id="SSF56112">
    <property type="entry name" value="Protein kinase-like (PK-like)"/>
    <property type="match status" value="1"/>
</dbReference>
<feature type="transmembrane region" description="Helical" evidence="1">
    <location>
        <begin position="59"/>
        <end position="79"/>
    </location>
</feature>
<dbReference type="AlphaFoldDB" id="A0AAD8ZL65"/>
<organism evidence="2 3">
    <name type="scientific">Electrophorus voltai</name>
    <dbReference type="NCBI Taxonomy" id="2609070"/>
    <lineage>
        <taxon>Eukaryota</taxon>
        <taxon>Metazoa</taxon>
        <taxon>Chordata</taxon>
        <taxon>Craniata</taxon>
        <taxon>Vertebrata</taxon>
        <taxon>Euteleostomi</taxon>
        <taxon>Actinopterygii</taxon>
        <taxon>Neopterygii</taxon>
        <taxon>Teleostei</taxon>
        <taxon>Ostariophysi</taxon>
        <taxon>Gymnotiformes</taxon>
        <taxon>Gymnotoidei</taxon>
        <taxon>Gymnotidae</taxon>
        <taxon>Electrophorus</taxon>
    </lineage>
</organism>
<name>A0AAD8ZL65_9TELE</name>
<comment type="caution">
    <text evidence="2">The sequence shown here is derived from an EMBL/GenBank/DDBJ whole genome shotgun (WGS) entry which is preliminary data.</text>
</comment>
<reference evidence="2" key="1">
    <citation type="submission" date="2023-03" db="EMBL/GenBank/DDBJ databases">
        <title>Electrophorus voltai genome.</title>
        <authorList>
            <person name="Bian C."/>
        </authorList>
    </citation>
    <scope>NUCLEOTIDE SEQUENCE</scope>
    <source>
        <strain evidence="2">CB-2022</strain>
        <tissue evidence="2">Muscle</tissue>
    </source>
</reference>
<dbReference type="EMBL" id="JAROKS010000009">
    <property type="protein sequence ID" value="KAK1801082.1"/>
    <property type="molecule type" value="Genomic_DNA"/>
</dbReference>